<feature type="transmembrane region" description="Helical" evidence="8">
    <location>
        <begin position="50"/>
        <end position="67"/>
    </location>
</feature>
<feature type="transmembrane region" description="Helical" evidence="8">
    <location>
        <begin position="136"/>
        <end position="158"/>
    </location>
</feature>
<evidence type="ECO:0000256" key="2">
    <source>
        <dbReference type="ARBA" id="ARBA00009142"/>
    </source>
</evidence>
<feature type="transmembrane region" description="Helical" evidence="8">
    <location>
        <begin position="107"/>
        <end position="124"/>
    </location>
</feature>
<dbReference type="PANTHER" id="PTHR30269:SF37">
    <property type="entry name" value="MEMBRANE TRANSPORTER PROTEIN"/>
    <property type="match status" value="1"/>
</dbReference>
<evidence type="ECO:0000256" key="4">
    <source>
        <dbReference type="ARBA" id="ARBA00022475"/>
    </source>
</evidence>
<keyword evidence="5 8" id="KW-0812">Transmembrane</keyword>
<sequence>MIGATWLGVDAGVWLVVLAMVLIGAVVQGVVGFGLGIVAAPIVAGVAPELMPGALIVASMPLPLLTLGGEWRSIDWRALGWLMVGRLPATAVGVALVAVIPVRALQLIVAASVLLALGLSLFRLEVPRNRGTLAGAGAVAGITGTTSAIGGPPLAIVLRNDEPAQARATMAVYFLVGAVLSLTGLTLTGSIEPSSLAIGALGTPAAVFGFLVALRLRRHVAGGRFRTAITAVSAVAAVILLLRAL</sequence>
<dbReference type="Proteomes" id="UP000501058">
    <property type="component" value="Chromosome"/>
</dbReference>
<accession>A0A6G7Y726</accession>
<organism evidence="9 10">
    <name type="scientific">Propioniciclava coleopterorum</name>
    <dbReference type="NCBI Taxonomy" id="2714937"/>
    <lineage>
        <taxon>Bacteria</taxon>
        <taxon>Bacillati</taxon>
        <taxon>Actinomycetota</taxon>
        <taxon>Actinomycetes</taxon>
        <taxon>Propionibacteriales</taxon>
        <taxon>Propionibacteriaceae</taxon>
        <taxon>Propioniciclava</taxon>
    </lineage>
</organism>
<evidence type="ECO:0000256" key="8">
    <source>
        <dbReference type="RuleBase" id="RU363041"/>
    </source>
</evidence>
<dbReference type="KEGG" id="prv:G7070_10485"/>
<dbReference type="InterPro" id="IPR002781">
    <property type="entry name" value="TM_pro_TauE-like"/>
</dbReference>
<feature type="transmembrane region" description="Helical" evidence="8">
    <location>
        <begin position="170"/>
        <end position="191"/>
    </location>
</feature>
<dbReference type="AlphaFoldDB" id="A0A6G7Y726"/>
<evidence type="ECO:0000256" key="1">
    <source>
        <dbReference type="ARBA" id="ARBA00004651"/>
    </source>
</evidence>
<reference evidence="9 10" key="1">
    <citation type="submission" date="2020-03" db="EMBL/GenBank/DDBJ databases">
        <title>Propioniciclava sp. nov., isolated from Hydrophilus acuminatus.</title>
        <authorList>
            <person name="Hyun D.-W."/>
            <person name="Bae J.-W."/>
        </authorList>
    </citation>
    <scope>NUCLEOTIDE SEQUENCE [LARGE SCALE GENOMIC DNA]</scope>
    <source>
        <strain evidence="9 10">HDW11</strain>
    </source>
</reference>
<keyword evidence="10" id="KW-1185">Reference proteome</keyword>
<dbReference type="GO" id="GO:0005886">
    <property type="term" value="C:plasma membrane"/>
    <property type="evidence" value="ECO:0007669"/>
    <property type="project" value="UniProtKB-SubCell"/>
</dbReference>
<keyword evidence="4 8" id="KW-1003">Cell membrane</keyword>
<feature type="transmembrane region" description="Helical" evidence="8">
    <location>
        <begin position="79"/>
        <end position="100"/>
    </location>
</feature>
<gene>
    <name evidence="9" type="ORF">G7070_10485</name>
</gene>
<feature type="transmembrane region" description="Helical" evidence="8">
    <location>
        <begin position="197"/>
        <end position="216"/>
    </location>
</feature>
<evidence type="ECO:0000256" key="3">
    <source>
        <dbReference type="ARBA" id="ARBA00022448"/>
    </source>
</evidence>
<keyword evidence="6 8" id="KW-1133">Transmembrane helix</keyword>
<dbReference type="Pfam" id="PF01925">
    <property type="entry name" value="TauE"/>
    <property type="match status" value="1"/>
</dbReference>
<keyword evidence="7 8" id="KW-0472">Membrane</keyword>
<evidence type="ECO:0000313" key="10">
    <source>
        <dbReference type="Proteomes" id="UP000501058"/>
    </source>
</evidence>
<keyword evidence="3" id="KW-0813">Transport</keyword>
<feature type="transmembrane region" description="Helical" evidence="8">
    <location>
        <begin position="12"/>
        <end position="38"/>
    </location>
</feature>
<evidence type="ECO:0000256" key="6">
    <source>
        <dbReference type="ARBA" id="ARBA00022989"/>
    </source>
</evidence>
<name>A0A6G7Y726_9ACTN</name>
<dbReference type="EMBL" id="CP049865">
    <property type="protein sequence ID" value="QIK72615.1"/>
    <property type="molecule type" value="Genomic_DNA"/>
</dbReference>
<proteinExistence type="inferred from homology"/>
<dbReference type="RefSeq" id="WP_166233689.1">
    <property type="nucleotide sequence ID" value="NZ_CP049865.1"/>
</dbReference>
<comment type="similarity">
    <text evidence="2 8">Belongs to the 4-toluene sulfonate uptake permease (TSUP) (TC 2.A.102) family.</text>
</comment>
<dbReference type="PANTHER" id="PTHR30269">
    <property type="entry name" value="TRANSMEMBRANE PROTEIN YFCA"/>
    <property type="match status" value="1"/>
</dbReference>
<evidence type="ECO:0000256" key="7">
    <source>
        <dbReference type="ARBA" id="ARBA00023136"/>
    </source>
</evidence>
<protein>
    <recommendedName>
        <fullName evidence="8">Probable membrane transporter protein</fullName>
    </recommendedName>
</protein>
<evidence type="ECO:0000256" key="5">
    <source>
        <dbReference type="ARBA" id="ARBA00022692"/>
    </source>
</evidence>
<comment type="subcellular location">
    <subcellularLocation>
        <location evidence="1 8">Cell membrane</location>
        <topology evidence="1 8">Multi-pass membrane protein</topology>
    </subcellularLocation>
</comment>
<evidence type="ECO:0000313" key="9">
    <source>
        <dbReference type="EMBL" id="QIK72615.1"/>
    </source>
</evidence>
<dbReference type="InterPro" id="IPR052017">
    <property type="entry name" value="TSUP"/>
</dbReference>
<feature type="transmembrane region" description="Helical" evidence="8">
    <location>
        <begin position="228"/>
        <end position="244"/>
    </location>
</feature>